<dbReference type="Gene3D" id="1.10.1200.10">
    <property type="entry name" value="ACP-like"/>
    <property type="match status" value="1"/>
</dbReference>
<dbReference type="GO" id="GO:0005737">
    <property type="term" value="C:cytoplasm"/>
    <property type="evidence" value="ECO:0007669"/>
    <property type="project" value="TreeGrafter"/>
</dbReference>
<dbReference type="PANTHER" id="PTHR45527">
    <property type="entry name" value="NONRIBOSOMAL PEPTIDE SYNTHETASE"/>
    <property type="match status" value="1"/>
</dbReference>
<organism evidence="5 6">
    <name type="scientific">Rhizobium grahamii</name>
    <dbReference type="NCBI Taxonomy" id="1120045"/>
    <lineage>
        <taxon>Bacteria</taxon>
        <taxon>Pseudomonadati</taxon>
        <taxon>Pseudomonadota</taxon>
        <taxon>Alphaproteobacteria</taxon>
        <taxon>Hyphomicrobiales</taxon>
        <taxon>Rhizobiaceae</taxon>
        <taxon>Rhizobium/Agrobacterium group</taxon>
        <taxon>Rhizobium</taxon>
    </lineage>
</organism>
<evidence type="ECO:0000313" key="6">
    <source>
        <dbReference type="Proteomes" id="UP000326881"/>
    </source>
</evidence>
<dbReference type="Proteomes" id="UP000326881">
    <property type="component" value="Plasmid unnamed"/>
</dbReference>
<dbReference type="SUPFAM" id="SSF50486">
    <property type="entry name" value="FMT C-terminal domain-like"/>
    <property type="match status" value="1"/>
</dbReference>
<dbReference type="SUPFAM" id="SSF47336">
    <property type="entry name" value="ACP-like"/>
    <property type="match status" value="1"/>
</dbReference>
<proteinExistence type="predicted"/>
<accession>A0A5Q0CBA0</accession>
<dbReference type="Pfam" id="PF00501">
    <property type="entry name" value="AMP-binding"/>
    <property type="match status" value="2"/>
</dbReference>
<protein>
    <submittedName>
        <fullName evidence="5">LLM class flavin-dependent oxidoreductase</fullName>
    </submittedName>
</protein>
<dbReference type="InterPro" id="IPR036661">
    <property type="entry name" value="Luciferase-like_sf"/>
</dbReference>
<dbReference type="OrthoDB" id="9803968at2"/>
<evidence type="ECO:0000313" key="5">
    <source>
        <dbReference type="EMBL" id="QFY62615.1"/>
    </source>
</evidence>
<dbReference type="SMART" id="SM00823">
    <property type="entry name" value="PKS_PP"/>
    <property type="match status" value="1"/>
</dbReference>
<name>A0A5Q0CBA0_9HYPH</name>
<dbReference type="InterPro" id="IPR002376">
    <property type="entry name" value="Formyl_transf_N"/>
</dbReference>
<dbReference type="SUPFAM" id="SSF52777">
    <property type="entry name" value="CoA-dependent acyltransferases"/>
    <property type="match status" value="1"/>
</dbReference>
<dbReference type="PROSITE" id="PS00455">
    <property type="entry name" value="AMP_BINDING"/>
    <property type="match status" value="1"/>
</dbReference>
<dbReference type="Gene3D" id="3.40.50.12780">
    <property type="entry name" value="N-terminal domain of ligase-like"/>
    <property type="match status" value="1"/>
</dbReference>
<dbReference type="KEGG" id="rgr:FZ934_19710"/>
<keyword evidence="5" id="KW-0614">Plasmid</keyword>
<gene>
    <name evidence="5" type="ORF">FZ934_19710</name>
</gene>
<dbReference type="SUPFAM" id="SSF53328">
    <property type="entry name" value="Formyltransferase"/>
    <property type="match status" value="1"/>
</dbReference>
<keyword evidence="2" id="KW-0597">Phosphoprotein</keyword>
<dbReference type="InterPro" id="IPR045851">
    <property type="entry name" value="AMP-bd_C_sf"/>
</dbReference>
<dbReference type="InterPro" id="IPR036477">
    <property type="entry name" value="Formyl_transf_N_sf"/>
</dbReference>
<keyword evidence="6" id="KW-1185">Reference proteome</keyword>
<dbReference type="InterPro" id="IPR042099">
    <property type="entry name" value="ANL_N_sf"/>
</dbReference>
<dbReference type="InterPro" id="IPR000873">
    <property type="entry name" value="AMP-dep_synth/lig_dom"/>
</dbReference>
<dbReference type="InterPro" id="IPR020845">
    <property type="entry name" value="AMP-binding_CS"/>
</dbReference>
<dbReference type="Pfam" id="PF13193">
    <property type="entry name" value="AMP-binding_C"/>
    <property type="match status" value="1"/>
</dbReference>
<dbReference type="GO" id="GO:0044550">
    <property type="term" value="P:secondary metabolite biosynthetic process"/>
    <property type="evidence" value="ECO:0007669"/>
    <property type="project" value="TreeGrafter"/>
</dbReference>
<dbReference type="PANTHER" id="PTHR45527:SF1">
    <property type="entry name" value="FATTY ACID SYNTHASE"/>
    <property type="match status" value="1"/>
</dbReference>
<dbReference type="SUPFAM" id="SSF51679">
    <property type="entry name" value="Bacterial luciferase-like"/>
    <property type="match status" value="1"/>
</dbReference>
<dbReference type="SUPFAM" id="SSF56801">
    <property type="entry name" value="Acetyl-CoA synthetase-like"/>
    <property type="match status" value="2"/>
</dbReference>
<geneLocation type="plasmid" evidence="5 6">
    <name>unnamed</name>
</geneLocation>
<dbReference type="InterPro" id="IPR009081">
    <property type="entry name" value="PP-bd_ACP"/>
</dbReference>
<dbReference type="Gene3D" id="3.40.50.12230">
    <property type="match status" value="1"/>
</dbReference>
<dbReference type="GO" id="GO:0016705">
    <property type="term" value="F:oxidoreductase activity, acting on paired donors, with incorporation or reduction of molecular oxygen"/>
    <property type="evidence" value="ECO:0007669"/>
    <property type="project" value="InterPro"/>
</dbReference>
<dbReference type="PROSITE" id="PS50075">
    <property type="entry name" value="CARRIER"/>
    <property type="match status" value="1"/>
</dbReference>
<dbReference type="GO" id="GO:0043041">
    <property type="term" value="P:amino acid activation for nonribosomal peptide biosynthetic process"/>
    <property type="evidence" value="ECO:0007669"/>
    <property type="project" value="TreeGrafter"/>
</dbReference>
<dbReference type="InterPro" id="IPR011251">
    <property type="entry name" value="Luciferase-like_dom"/>
</dbReference>
<dbReference type="InterPro" id="IPR025110">
    <property type="entry name" value="AMP-bd_C"/>
</dbReference>
<dbReference type="Gene3D" id="3.30.300.30">
    <property type="match status" value="1"/>
</dbReference>
<evidence type="ECO:0000259" key="4">
    <source>
        <dbReference type="PROSITE" id="PS50075"/>
    </source>
</evidence>
<dbReference type="InterPro" id="IPR011034">
    <property type="entry name" value="Formyl_transferase-like_C_sf"/>
</dbReference>
<feature type="domain" description="Carrier" evidence="4">
    <location>
        <begin position="1426"/>
        <end position="1501"/>
    </location>
</feature>
<dbReference type="NCBIfam" id="TIGR04020">
    <property type="entry name" value="seco_metab_LLM"/>
    <property type="match status" value="1"/>
</dbReference>
<keyword evidence="1" id="KW-0596">Phosphopantetheine</keyword>
<sequence>MANFKCILIGDGLLLAQCGEILANAGHEILAVVTANPAVRNWASTRAMPVVDHDKDYDARVADLDFDWLFSISNLKIVPEAAWRRAKAGAVNFHDGPLPAYAGLNTPSWAIMAGETRHAVTWHEITAGIDEGAIYAQEFFDLAEDETALSLNAKCFEAGMTAFQGLVRDIETAALRPVPQDFSTRIYYGREKRPHAAGTLSFNRPAADLDRLVRALDFGADRDNTLVTAKVRAAGRLLSVARLEVLDTPVLDAPGTVISCDAISAVIAAADRAVRIEFADEDLDLRVLLWSGMVLEELDAAFASTLSHAVETAARHENWFRKAIASAVDVTLPQISGYMPARATAAASLDLALPEQLTSTRAAAIVSAFIGRLSKREEFSLAFVDDGVRALCDSFAGYFADAVPVTVSASATVSKSEFIDGIEDAVKQVSRRGAYSLDLTRRYPGLKRPSLTFGIDLSSQPSPTGIDGCALTFAVGEGNARLIYDQNRIGYDQARQLADRFAVFAAAFDNARNLAELPIMSEQERHEVLFGWNDTTRPYDRDACVHDLIERQVRLTPNAVALAFQSHSLTYAEMDRWAEAVAAVLVAEGVGPDVLVGLHMPRSVELVVAAYAIHKAGGAYVPLDPAFPAERLAYMVRDSGVKLVIGLRGAVNDTLLQDCRVLFIEDIAPASPAEVVRDRKVRPENLAYVIYTSGSTGNPKGVMVEHGNVVNFFAGMDDRISCDSERQNVWLAVTSLSFDISVLELFWTLSRGFKVVIHASEVSAGKKTGRAAKSSKALDFGLFYWGNDSGSQAGKYDLLLRGAKFADQHGFQAVWTPERHFHAFGGPYPNPAVTGAAVAAVTENVSIRAGSCVLPLHHPLRVAEEWAVVDNLSGGRVAVAFASGWMPEDFVLRPENAPPRNKASMVNDIEVVRKLWRGESVEYSFGSGSAAVLTQPRPVQKELPVWLTTAGNPDTYREAARLGANVLTHLLGQSIDELAEKIRIYRETLVECGRNPDDHKVTLMLHTLLGEDREEVRNLARGPMKEYLKSAAALIKQYAWAFPAFKKPQGLATPADIDLQSLSAEELDAILEFAFLRYFEDSGLFGTIEDAHVRLAQAAAAGVDEIACLIDFGVEDGIVLDRLQPLARLVEENRHPVVEPLAAIGFAEEVRRHGVTHFQCTPSMARMFMISDEDRRAFAGLSQIFIGGEALHGSLLEEIARETTASVTNMYGPTETTIWSATCRAQPTDGIVPLGEPIANTQLYVLDANLSPVPLGADGELFIGGDGVTRGYLNRPELTAERFLPNPFAEGRIYRTGDVVSMTAQRQLLFLGRVDHQVKVRGYRIELGEIEACANAFAGVEETVVLAREDQPGDIRIVAYIRTTAVGVDEKKLTAYLATKLPDYMVPSHIVHMDAFPLTPNAKVDRGKLPAPNAQVVRVSEAAFVAPADALQTSIADAFKRVLGVERVGIADNFFALGGHSLLAVQVHRDLKASIAPDLAITDLFRFPTVGQLAEFIADRGKSEQHLAKVADRAAMRRNAMGDRRREFQRS</sequence>
<dbReference type="InterPro" id="IPR020806">
    <property type="entry name" value="PKS_PP-bd"/>
</dbReference>
<dbReference type="InterPro" id="IPR024011">
    <property type="entry name" value="Biosynth_lucif-like_mOase_dom"/>
</dbReference>
<dbReference type="InterPro" id="IPR036736">
    <property type="entry name" value="ACP-like_sf"/>
</dbReference>
<dbReference type="GO" id="GO:0046872">
    <property type="term" value="F:metal ion binding"/>
    <property type="evidence" value="ECO:0007669"/>
    <property type="project" value="UniProtKB-KW"/>
</dbReference>
<dbReference type="EMBL" id="CP043499">
    <property type="protein sequence ID" value="QFY62615.1"/>
    <property type="molecule type" value="Genomic_DNA"/>
</dbReference>
<dbReference type="Gene3D" id="3.30.559.30">
    <property type="entry name" value="Nonribosomal peptide synthetase, condensation domain"/>
    <property type="match status" value="1"/>
</dbReference>
<evidence type="ECO:0000256" key="3">
    <source>
        <dbReference type="ARBA" id="ARBA00022723"/>
    </source>
</evidence>
<dbReference type="Gene3D" id="3.20.20.30">
    <property type="entry name" value="Luciferase-like domain"/>
    <property type="match status" value="1"/>
</dbReference>
<dbReference type="Pfam" id="PF00550">
    <property type="entry name" value="PP-binding"/>
    <property type="match status" value="1"/>
</dbReference>
<dbReference type="Gene3D" id="3.40.50.980">
    <property type="match status" value="2"/>
</dbReference>
<dbReference type="GO" id="GO:0031177">
    <property type="term" value="F:phosphopantetheine binding"/>
    <property type="evidence" value="ECO:0007669"/>
    <property type="project" value="InterPro"/>
</dbReference>
<dbReference type="Pfam" id="PF00296">
    <property type="entry name" value="Bac_luciferase"/>
    <property type="match status" value="1"/>
</dbReference>
<dbReference type="FunFam" id="3.40.50.980:FF:000001">
    <property type="entry name" value="Non-ribosomal peptide synthetase"/>
    <property type="match status" value="1"/>
</dbReference>
<evidence type="ECO:0000256" key="1">
    <source>
        <dbReference type="ARBA" id="ARBA00022450"/>
    </source>
</evidence>
<evidence type="ECO:0000256" key="2">
    <source>
        <dbReference type="ARBA" id="ARBA00022553"/>
    </source>
</evidence>
<reference evidence="5 6" key="1">
    <citation type="submission" date="2019-08" db="EMBL/GenBank/DDBJ databases">
        <title>Prosopis cineraria nodule microbiome.</title>
        <authorList>
            <person name="Ali R."/>
            <person name="Chaluvadi S.R."/>
            <person name="Wang X."/>
        </authorList>
    </citation>
    <scope>NUCLEOTIDE SEQUENCE [LARGE SCALE GENOMIC DNA]</scope>
    <source>
        <strain evidence="5 6">BG7</strain>
        <plasmid evidence="5 6">unnamed</plasmid>
    </source>
</reference>
<dbReference type="FunFam" id="3.30.300.30:FF:000010">
    <property type="entry name" value="Enterobactin synthetase component F"/>
    <property type="match status" value="1"/>
</dbReference>
<dbReference type="Pfam" id="PF00551">
    <property type="entry name" value="Formyl_trans_N"/>
    <property type="match status" value="1"/>
</dbReference>
<keyword evidence="3" id="KW-0479">Metal-binding</keyword>